<dbReference type="SUPFAM" id="SSF81901">
    <property type="entry name" value="HCP-like"/>
    <property type="match status" value="1"/>
</dbReference>
<dbReference type="Proteomes" id="UP000249688">
    <property type="component" value="Unassembled WGS sequence"/>
</dbReference>
<dbReference type="PANTHER" id="PTHR44917">
    <property type="entry name" value="PROTEIN HIGH CHLOROPHYLL FLUORESCENT 107"/>
    <property type="match status" value="1"/>
</dbReference>
<organism evidence="2 3">
    <name type="scientific">Humitalea rosea</name>
    <dbReference type="NCBI Taxonomy" id="990373"/>
    <lineage>
        <taxon>Bacteria</taxon>
        <taxon>Pseudomonadati</taxon>
        <taxon>Pseudomonadota</taxon>
        <taxon>Alphaproteobacteria</taxon>
        <taxon>Acetobacterales</taxon>
        <taxon>Roseomonadaceae</taxon>
        <taxon>Humitalea</taxon>
    </lineage>
</organism>
<feature type="region of interest" description="Disordered" evidence="1">
    <location>
        <begin position="405"/>
        <end position="444"/>
    </location>
</feature>
<dbReference type="InterPro" id="IPR019734">
    <property type="entry name" value="TPR_rpt"/>
</dbReference>
<dbReference type="SUPFAM" id="SSF48452">
    <property type="entry name" value="TPR-like"/>
    <property type="match status" value="2"/>
</dbReference>
<dbReference type="GO" id="GO:0003727">
    <property type="term" value="F:single-stranded RNA binding"/>
    <property type="evidence" value="ECO:0007669"/>
    <property type="project" value="TreeGrafter"/>
</dbReference>
<evidence type="ECO:0000313" key="2">
    <source>
        <dbReference type="EMBL" id="PZW36901.1"/>
    </source>
</evidence>
<keyword evidence="3" id="KW-1185">Reference proteome</keyword>
<dbReference type="SMART" id="SM00028">
    <property type="entry name" value="TPR"/>
    <property type="match status" value="12"/>
</dbReference>
<dbReference type="AlphaFoldDB" id="A0A2W7HVA1"/>
<proteinExistence type="predicted"/>
<dbReference type="SUPFAM" id="SSF55874">
    <property type="entry name" value="ATPase domain of HSP90 chaperone/DNA topoisomerase II/histidine kinase"/>
    <property type="match status" value="1"/>
</dbReference>
<dbReference type="PANTHER" id="PTHR44917:SF1">
    <property type="entry name" value="PROTEIN HIGH CHLOROPHYLL FLUORESCENT 107"/>
    <property type="match status" value="1"/>
</dbReference>
<sequence>MPTRNTVVPLRIADEAFLVASTIERCPKGMMLRELVMNALEAAGTATDTPKLVRISARNLLGARKLCIWNTGRGLSAEELLKISDLSASLFKDVALDGNFGMGAKVASLSSNKFGLRYRSCRQGRVSQIILGQRNGIYGRIRQPTTDGGAAEVVDATAECLDEGDYGLVHDWTEVVLMGNAEGQDTVVAPYDNNPPVAADWLVQTLGRRFLRLPPGVRLRLDRAVTGAAVNLLFDPPFSETYFDRVERVPATDGIILHYCYRAADSGRARPPVNPAGLGAVIYNGEVYALVEGRRWALEAPTYGFTFASRLCSVLVELPAEFGVQPEVYRQFLRFRDGDQRQVMFGDFGALVRNHIPAWLKRIIDSMLPDSEDYLREIKADLQQLMLSLGVADLVPQQVVIRGVKPPAKPKDETASAEGAKAPEAKIPEAKPPAPRPPAPPRQILPTPPEIITISEEDELVERGLGGRAARYYPASRQMFVNTRYSAFARLAAELGTEFAAAADPEAIGHLAHQVAEWTLIRRLTRNVIYSMGKQRLGWSNDEVTAVQAAETLSLMVDDYELLLPAARQRMARLLGLEQPGGEQWGGGAEAGPGVNQAERLAAEMAEAEANLQRARTASATKLAPHYRRIADIESRRKNWGAAEAMLKQAIANDPEDPGPHYDLAGLRMSQGELDGAAEAAATAAALNTGTDTRFLRRRADIEQRRKNFATTEEMLHQAIALDPDDASPYYDLAGLRLAQGDLDAAATAAEAAVARGTGTTIAFLRRLSAVEARRGNLAAAHRLLGEAIILDPDDPSPHQDLAGLHLSQGDLDDASEAAEAAQARSPNSTGLLRFRAIVESRRKNWNAAEAVLKQAIANDPEDPGPHHDLAGLRLAQSDLDGAAEAAEAAMARSTGTNVQFLRRRADIEMRRKNFATAEGMLQQAIAAEPDNPGLHYDLAGLHMHQNDLDGALVAAEAALARDPGTTPVFLRRLSAVEARRQNFAVAGRLLAEAIARHPNDLGPRADLAAMRLSQGDVDGALEAAQAAIAQSPAPSASLLRWVGSLERRRGDLLAARRWLEQAIAADPAEPRGHADLSSLLVAMGDLDAAREAAEQALQRSGGTPTAPLQQPVEAAE</sequence>
<dbReference type="InterPro" id="IPR011990">
    <property type="entry name" value="TPR-like_helical_dom_sf"/>
</dbReference>
<dbReference type="GO" id="GO:0003729">
    <property type="term" value="F:mRNA binding"/>
    <property type="evidence" value="ECO:0007669"/>
    <property type="project" value="InterPro"/>
</dbReference>
<dbReference type="Gene3D" id="1.25.40.10">
    <property type="entry name" value="Tetratricopeptide repeat domain"/>
    <property type="match status" value="3"/>
</dbReference>
<gene>
    <name evidence="2" type="ORF">C8P66_1573</name>
</gene>
<dbReference type="RefSeq" id="WP_111400658.1">
    <property type="nucleotide sequence ID" value="NZ_QKYU01000057.1"/>
</dbReference>
<dbReference type="InterPro" id="IPR044624">
    <property type="entry name" value="Mbb1-like"/>
</dbReference>
<dbReference type="EMBL" id="QKYU01000057">
    <property type="protein sequence ID" value="PZW36901.1"/>
    <property type="molecule type" value="Genomic_DNA"/>
</dbReference>
<dbReference type="GO" id="GO:0006417">
    <property type="term" value="P:regulation of translation"/>
    <property type="evidence" value="ECO:0007669"/>
    <property type="project" value="TreeGrafter"/>
</dbReference>
<dbReference type="GO" id="GO:0006397">
    <property type="term" value="P:mRNA processing"/>
    <property type="evidence" value="ECO:0007669"/>
    <property type="project" value="InterPro"/>
</dbReference>
<protein>
    <submittedName>
        <fullName evidence="2">Flp pilus assembly protein TadD</fullName>
    </submittedName>
</protein>
<feature type="compositionally biased region" description="Pro residues" evidence="1">
    <location>
        <begin position="430"/>
        <end position="444"/>
    </location>
</feature>
<accession>A0A2W7HVA1</accession>
<name>A0A2W7HVA1_9PROT</name>
<feature type="region of interest" description="Disordered" evidence="1">
    <location>
        <begin position="1097"/>
        <end position="1117"/>
    </location>
</feature>
<dbReference type="Pfam" id="PF14559">
    <property type="entry name" value="TPR_19"/>
    <property type="match status" value="3"/>
</dbReference>
<dbReference type="InterPro" id="IPR036890">
    <property type="entry name" value="HATPase_C_sf"/>
</dbReference>
<evidence type="ECO:0000313" key="3">
    <source>
        <dbReference type="Proteomes" id="UP000249688"/>
    </source>
</evidence>
<comment type="caution">
    <text evidence="2">The sequence shown here is derived from an EMBL/GenBank/DDBJ whole genome shotgun (WGS) entry which is preliminary data.</text>
</comment>
<dbReference type="Pfam" id="PF13432">
    <property type="entry name" value="TPR_16"/>
    <property type="match status" value="2"/>
</dbReference>
<evidence type="ECO:0000256" key="1">
    <source>
        <dbReference type="SAM" id="MobiDB-lite"/>
    </source>
</evidence>
<dbReference type="OrthoDB" id="8404469at2"/>
<reference evidence="2 3" key="1">
    <citation type="submission" date="2018-06" db="EMBL/GenBank/DDBJ databases">
        <title>Genomic Encyclopedia of Archaeal and Bacterial Type Strains, Phase II (KMG-II): from individual species to whole genera.</title>
        <authorList>
            <person name="Goeker M."/>
        </authorList>
    </citation>
    <scope>NUCLEOTIDE SEQUENCE [LARGE SCALE GENOMIC DNA]</scope>
    <source>
        <strain evidence="2 3">DSM 24525</strain>
    </source>
</reference>